<keyword evidence="1" id="KW-0472">Membrane</keyword>
<name>A0A5S4EYL2_9ACTN</name>
<organism evidence="3 4">
    <name type="scientific">Nonomuraea turkmeniaca</name>
    <dbReference type="NCBI Taxonomy" id="103838"/>
    <lineage>
        <taxon>Bacteria</taxon>
        <taxon>Bacillati</taxon>
        <taxon>Actinomycetota</taxon>
        <taxon>Actinomycetes</taxon>
        <taxon>Streptosporangiales</taxon>
        <taxon>Streptosporangiaceae</taxon>
        <taxon>Nonomuraea</taxon>
    </lineage>
</organism>
<accession>A0A5S4EYL2</accession>
<evidence type="ECO:0000259" key="2">
    <source>
        <dbReference type="Pfam" id="PF23636"/>
    </source>
</evidence>
<keyword evidence="1" id="KW-1133">Transmembrane helix</keyword>
<feature type="transmembrane region" description="Helical" evidence="1">
    <location>
        <begin position="64"/>
        <end position="85"/>
    </location>
</feature>
<dbReference type="InterPro" id="IPR055568">
    <property type="entry name" value="DUF7144"/>
</dbReference>
<feature type="transmembrane region" description="Helical" evidence="1">
    <location>
        <begin position="114"/>
        <end position="131"/>
    </location>
</feature>
<protein>
    <recommendedName>
        <fullName evidence="2">DUF7144 domain-containing protein</fullName>
    </recommendedName>
</protein>
<feature type="domain" description="DUF7144" evidence="2">
    <location>
        <begin position="21"/>
        <end position="133"/>
    </location>
</feature>
<sequence>MATPASPLGSAYHRGSGYSGWLGFAGTLVIVLGAFNIIEGFIALFKTYFFVTPSGRLLVWDYTAWGWIWLAIGALQLVIGLSILAGKAWARWTGVVLAGIAMIGHFAFLVAFPLWSVISIGLSALVMYGLIAPPKGAMGVPD</sequence>
<dbReference type="RefSeq" id="WP_138672976.1">
    <property type="nucleotide sequence ID" value="NZ_VCKY01000269.1"/>
</dbReference>
<gene>
    <name evidence="3" type="ORF">ETD86_46230</name>
</gene>
<comment type="caution">
    <text evidence="3">The sequence shown here is derived from an EMBL/GenBank/DDBJ whole genome shotgun (WGS) entry which is preliminary data.</text>
</comment>
<dbReference type="AlphaFoldDB" id="A0A5S4EYL2"/>
<keyword evidence="1" id="KW-0812">Transmembrane</keyword>
<proteinExistence type="predicted"/>
<dbReference type="OrthoDB" id="4482242at2"/>
<dbReference type="Pfam" id="PF23636">
    <property type="entry name" value="DUF7144"/>
    <property type="match status" value="1"/>
</dbReference>
<feature type="transmembrane region" description="Helical" evidence="1">
    <location>
        <begin position="21"/>
        <end position="44"/>
    </location>
</feature>
<evidence type="ECO:0000313" key="4">
    <source>
        <dbReference type="Proteomes" id="UP000309128"/>
    </source>
</evidence>
<reference evidence="3 4" key="1">
    <citation type="submission" date="2019-05" db="EMBL/GenBank/DDBJ databases">
        <title>Draft genome sequence of Nonomuraea turkmeniaca DSM 43926.</title>
        <authorList>
            <person name="Saricaoglu S."/>
            <person name="Isik K."/>
        </authorList>
    </citation>
    <scope>NUCLEOTIDE SEQUENCE [LARGE SCALE GENOMIC DNA]</scope>
    <source>
        <strain evidence="3 4">DSM 43926</strain>
    </source>
</reference>
<keyword evidence="4" id="KW-1185">Reference proteome</keyword>
<evidence type="ECO:0000313" key="3">
    <source>
        <dbReference type="EMBL" id="TMR08805.1"/>
    </source>
</evidence>
<evidence type="ECO:0000256" key="1">
    <source>
        <dbReference type="SAM" id="Phobius"/>
    </source>
</evidence>
<dbReference type="Proteomes" id="UP000309128">
    <property type="component" value="Unassembled WGS sequence"/>
</dbReference>
<dbReference type="EMBL" id="VCKY01000269">
    <property type="protein sequence ID" value="TMR08805.1"/>
    <property type="molecule type" value="Genomic_DNA"/>
</dbReference>